<sequence>RCQSSGMCDDISLEHDQGVNADRERTSGGEENRCQPRHLWLRGLTDGLRESLISPCRDKSDSKTVLLRRGTVCLKTCFKGLPASGHWLAGLIGMSRIVTLISRPKNCTEKLADNQISPTFSRSENQKSVPFPTSSRQCF</sequence>
<keyword evidence="3" id="KW-1185">Reference proteome</keyword>
<reference evidence="2" key="1">
    <citation type="submission" date="2025-08" db="UniProtKB">
        <authorList>
            <consortium name="Ensembl"/>
        </authorList>
    </citation>
    <scope>IDENTIFICATION</scope>
</reference>
<name>A0A3B5L4L3_9TELE</name>
<reference evidence="2" key="2">
    <citation type="submission" date="2025-09" db="UniProtKB">
        <authorList>
            <consortium name="Ensembl"/>
        </authorList>
    </citation>
    <scope>IDENTIFICATION</scope>
</reference>
<evidence type="ECO:0000256" key="1">
    <source>
        <dbReference type="SAM" id="MobiDB-lite"/>
    </source>
</evidence>
<dbReference type="Ensembl" id="ENSXCOT00000005396.1">
    <property type="protein sequence ID" value="ENSXCOP00000005335.1"/>
    <property type="gene ID" value="ENSXCOG00000004178.1"/>
</dbReference>
<accession>A0A3B5L4L3</accession>
<protein>
    <submittedName>
        <fullName evidence="2">Uncharacterized protein</fullName>
    </submittedName>
</protein>
<dbReference type="Proteomes" id="UP000261380">
    <property type="component" value="Unplaced"/>
</dbReference>
<proteinExistence type="predicted"/>
<evidence type="ECO:0000313" key="3">
    <source>
        <dbReference type="Proteomes" id="UP000261380"/>
    </source>
</evidence>
<organism evidence="2 3">
    <name type="scientific">Xiphophorus couchianus</name>
    <name type="common">Monterrey platyfish</name>
    <dbReference type="NCBI Taxonomy" id="32473"/>
    <lineage>
        <taxon>Eukaryota</taxon>
        <taxon>Metazoa</taxon>
        <taxon>Chordata</taxon>
        <taxon>Craniata</taxon>
        <taxon>Vertebrata</taxon>
        <taxon>Euteleostomi</taxon>
        <taxon>Actinopterygii</taxon>
        <taxon>Neopterygii</taxon>
        <taxon>Teleostei</taxon>
        <taxon>Neoteleostei</taxon>
        <taxon>Acanthomorphata</taxon>
        <taxon>Ovalentaria</taxon>
        <taxon>Atherinomorphae</taxon>
        <taxon>Cyprinodontiformes</taxon>
        <taxon>Poeciliidae</taxon>
        <taxon>Poeciliinae</taxon>
        <taxon>Xiphophorus</taxon>
    </lineage>
</organism>
<feature type="region of interest" description="Disordered" evidence="1">
    <location>
        <begin position="118"/>
        <end position="139"/>
    </location>
</feature>
<dbReference type="AlphaFoldDB" id="A0A3B5L4L3"/>
<evidence type="ECO:0000313" key="2">
    <source>
        <dbReference type="Ensembl" id="ENSXCOP00000005335.1"/>
    </source>
</evidence>